<accession>W6N791</accession>
<dbReference type="SUPFAM" id="SSF103473">
    <property type="entry name" value="MFS general substrate transporter"/>
    <property type="match status" value="1"/>
</dbReference>
<sequence length="472" mass="51733">MEDYSQECFQNIKKESNLKKISIISTMGGLLFGYDTGVINGALPFMSRADQLNLTPALEGLVTSSILFGSAFGAVLGGRLSDKYGRKSIIKLIALIFFIATLGCTFSPNAMIMIVCRFILGLAVGGASVIVPTFLAEMAPTNRRGSVVSQNEMMIVTGQLMAYTLNAALGNIFVNNSHIWRYMIVIASVPAVFLWFGMLVVPETPRWLAANGKAAKALEVLREIRNEAEAKIEIKEISKSIEAEKHLDKATFKDLRVPWIRHLVLIGIGIAITQQIPGINIIMYYGTTILEQSGFGTQVALIANIANGVVAVAAAFIFIKFLANRFDRRQLLLTGLTGTTLSMLTMSVVTSKLQGSGLLPFAVLGLTVVFLAFFQGCVGPVCWLLLSEIFPLRLRGIGMGISVFFLWMANFFIGLIFPVMLKSVGLSYSFISFAALGVLGIVFIYKYAPETRNVSLEKIEKHFKNYRIKTVK</sequence>
<evidence type="ECO:0000256" key="2">
    <source>
        <dbReference type="ARBA" id="ARBA00010992"/>
    </source>
</evidence>
<keyword evidence="3 8" id="KW-0813">Transport</keyword>
<organism evidence="11 12">
    <name type="scientific">Clostridium tyrobutyricum DIVETGP</name>
    <dbReference type="NCBI Taxonomy" id="1408889"/>
    <lineage>
        <taxon>Bacteria</taxon>
        <taxon>Bacillati</taxon>
        <taxon>Bacillota</taxon>
        <taxon>Clostridia</taxon>
        <taxon>Eubacteriales</taxon>
        <taxon>Clostridiaceae</taxon>
        <taxon>Clostridium</taxon>
    </lineage>
</organism>
<dbReference type="PANTHER" id="PTHR48023:SF4">
    <property type="entry name" value="D-XYLOSE-PROTON SYMPORTER-LIKE 2"/>
    <property type="match status" value="1"/>
</dbReference>
<name>W6N791_CLOTY</name>
<dbReference type="NCBIfam" id="TIGR00879">
    <property type="entry name" value="SP"/>
    <property type="match status" value="1"/>
</dbReference>
<dbReference type="InterPro" id="IPR005828">
    <property type="entry name" value="MFS_sugar_transport-like"/>
</dbReference>
<feature type="transmembrane region" description="Helical" evidence="9">
    <location>
        <begin position="263"/>
        <end position="286"/>
    </location>
</feature>
<feature type="transmembrane region" description="Helical" evidence="9">
    <location>
        <begin position="298"/>
        <end position="319"/>
    </location>
</feature>
<evidence type="ECO:0000313" key="11">
    <source>
        <dbReference type="EMBL" id="CDL92140.1"/>
    </source>
</evidence>
<dbReference type="PROSITE" id="PS50850">
    <property type="entry name" value="MFS"/>
    <property type="match status" value="1"/>
</dbReference>
<dbReference type="InterPro" id="IPR036259">
    <property type="entry name" value="MFS_trans_sf"/>
</dbReference>
<feature type="transmembrane region" description="Helical" evidence="9">
    <location>
        <begin position="398"/>
        <end position="420"/>
    </location>
</feature>
<feature type="transmembrane region" description="Helical" evidence="9">
    <location>
        <begin position="361"/>
        <end position="386"/>
    </location>
</feature>
<proteinExistence type="inferred from homology"/>
<dbReference type="GeneID" id="29420631"/>
<comment type="similarity">
    <text evidence="2 8">Belongs to the major facilitator superfamily. Sugar transporter (TC 2.A.1.1) family.</text>
</comment>
<evidence type="ECO:0000256" key="1">
    <source>
        <dbReference type="ARBA" id="ARBA00004651"/>
    </source>
</evidence>
<evidence type="ECO:0000256" key="9">
    <source>
        <dbReference type="SAM" id="Phobius"/>
    </source>
</evidence>
<dbReference type="AlphaFoldDB" id="W6N791"/>
<dbReference type="Proteomes" id="UP000019482">
    <property type="component" value="Unassembled WGS sequence"/>
</dbReference>
<feature type="transmembrane region" description="Helical" evidence="9">
    <location>
        <begin position="331"/>
        <end position="349"/>
    </location>
</feature>
<feature type="transmembrane region" description="Helical" evidence="9">
    <location>
        <begin position="155"/>
        <end position="173"/>
    </location>
</feature>
<feature type="transmembrane region" description="Helical" evidence="9">
    <location>
        <begin position="426"/>
        <end position="448"/>
    </location>
</feature>
<evidence type="ECO:0000256" key="6">
    <source>
        <dbReference type="ARBA" id="ARBA00022989"/>
    </source>
</evidence>
<keyword evidence="6 9" id="KW-1133">Transmembrane helix</keyword>
<feature type="domain" description="Major facilitator superfamily (MFS) profile" evidence="10">
    <location>
        <begin position="21"/>
        <end position="452"/>
    </location>
</feature>
<dbReference type="PRINTS" id="PR00171">
    <property type="entry name" value="SUGRTRNSPORT"/>
</dbReference>
<feature type="transmembrane region" description="Helical" evidence="9">
    <location>
        <begin position="57"/>
        <end position="77"/>
    </location>
</feature>
<dbReference type="GO" id="GO:0005886">
    <property type="term" value="C:plasma membrane"/>
    <property type="evidence" value="ECO:0007669"/>
    <property type="project" value="UniProtKB-SubCell"/>
</dbReference>
<dbReference type="InterPro" id="IPR050820">
    <property type="entry name" value="MFS_Sugar_Transporter"/>
</dbReference>
<evidence type="ECO:0000256" key="3">
    <source>
        <dbReference type="ARBA" id="ARBA00022448"/>
    </source>
</evidence>
<feature type="transmembrane region" description="Helical" evidence="9">
    <location>
        <begin position="21"/>
        <end position="45"/>
    </location>
</feature>
<dbReference type="InterPro" id="IPR003663">
    <property type="entry name" value="Sugar/inositol_transpt"/>
</dbReference>
<keyword evidence="4" id="KW-1003">Cell membrane</keyword>
<dbReference type="InterPro" id="IPR020846">
    <property type="entry name" value="MFS_dom"/>
</dbReference>
<dbReference type="RefSeq" id="WP_017895058.1">
    <property type="nucleotide sequence ID" value="NZ_CBXI010000040.1"/>
</dbReference>
<protein>
    <submittedName>
        <fullName evidence="11">Major myo-inositol transporter IolT</fullName>
    </submittedName>
</protein>
<keyword evidence="12" id="KW-1185">Reference proteome</keyword>
<gene>
    <name evidence="11" type="ORF">CTDIVETGP_2210</name>
</gene>
<dbReference type="PANTHER" id="PTHR48023">
    <property type="entry name" value="D-XYLOSE-PROTON SYMPORTER-LIKE 2"/>
    <property type="match status" value="1"/>
</dbReference>
<dbReference type="Gene3D" id="1.20.1250.20">
    <property type="entry name" value="MFS general substrate transporter like domains"/>
    <property type="match status" value="1"/>
</dbReference>
<evidence type="ECO:0000259" key="10">
    <source>
        <dbReference type="PROSITE" id="PS50850"/>
    </source>
</evidence>
<evidence type="ECO:0000313" key="12">
    <source>
        <dbReference type="Proteomes" id="UP000019482"/>
    </source>
</evidence>
<evidence type="ECO:0000256" key="8">
    <source>
        <dbReference type="RuleBase" id="RU003346"/>
    </source>
</evidence>
<evidence type="ECO:0000256" key="7">
    <source>
        <dbReference type="ARBA" id="ARBA00023136"/>
    </source>
</evidence>
<feature type="transmembrane region" description="Helical" evidence="9">
    <location>
        <begin position="112"/>
        <end position="135"/>
    </location>
</feature>
<dbReference type="PROSITE" id="PS00216">
    <property type="entry name" value="SUGAR_TRANSPORT_1"/>
    <property type="match status" value="1"/>
</dbReference>
<dbReference type="GO" id="GO:0022857">
    <property type="term" value="F:transmembrane transporter activity"/>
    <property type="evidence" value="ECO:0007669"/>
    <property type="project" value="InterPro"/>
</dbReference>
<feature type="transmembrane region" description="Helical" evidence="9">
    <location>
        <begin position="179"/>
        <end position="201"/>
    </location>
</feature>
<comment type="subcellular location">
    <subcellularLocation>
        <location evidence="1">Cell membrane</location>
        <topology evidence="1">Multi-pass membrane protein</topology>
    </subcellularLocation>
</comment>
<dbReference type="OrthoDB" id="9787026at2"/>
<keyword evidence="5 9" id="KW-0812">Transmembrane</keyword>
<reference evidence="11 12" key="1">
    <citation type="journal article" date="2015" name="Genome Announc.">
        <title>Draft Genome Sequence of Clostridium tyrobutyricum Strain DIVETGP, Isolated from Cow's Milk for Grana Padano Production.</title>
        <authorList>
            <person name="Soggiu A."/>
            <person name="Piras C."/>
            <person name="Gaiarsa S."/>
            <person name="Sassera D."/>
            <person name="Roncada P."/>
            <person name="Bendixen E."/>
            <person name="Brasca M."/>
            <person name="Bonizzi L."/>
        </authorList>
    </citation>
    <scope>NUCLEOTIDE SEQUENCE [LARGE SCALE GENOMIC DNA]</scope>
    <source>
        <strain evidence="11 12">DIVETGP</strain>
    </source>
</reference>
<dbReference type="InterPro" id="IPR047984">
    <property type="entry name" value="XylE-like"/>
</dbReference>
<dbReference type="CDD" id="cd17359">
    <property type="entry name" value="MFS_XylE_like"/>
    <property type="match status" value="1"/>
</dbReference>
<keyword evidence="7 9" id="KW-0472">Membrane</keyword>
<comment type="caution">
    <text evidence="11">The sequence shown here is derived from an EMBL/GenBank/DDBJ whole genome shotgun (WGS) entry which is preliminary data.</text>
</comment>
<evidence type="ECO:0000256" key="5">
    <source>
        <dbReference type="ARBA" id="ARBA00022692"/>
    </source>
</evidence>
<dbReference type="GO" id="GO:1904659">
    <property type="term" value="P:D-glucose transmembrane transport"/>
    <property type="evidence" value="ECO:0007669"/>
    <property type="project" value="TreeGrafter"/>
</dbReference>
<dbReference type="InterPro" id="IPR005829">
    <property type="entry name" value="Sugar_transporter_CS"/>
</dbReference>
<dbReference type="EMBL" id="CBXI010000040">
    <property type="protein sequence ID" value="CDL92140.1"/>
    <property type="molecule type" value="Genomic_DNA"/>
</dbReference>
<evidence type="ECO:0000256" key="4">
    <source>
        <dbReference type="ARBA" id="ARBA00022475"/>
    </source>
</evidence>
<dbReference type="PROSITE" id="PS00217">
    <property type="entry name" value="SUGAR_TRANSPORT_2"/>
    <property type="match status" value="1"/>
</dbReference>
<feature type="transmembrane region" description="Helical" evidence="9">
    <location>
        <begin position="89"/>
        <end position="106"/>
    </location>
</feature>
<dbReference type="Pfam" id="PF00083">
    <property type="entry name" value="Sugar_tr"/>
    <property type="match status" value="1"/>
</dbReference>